<dbReference type="InterPro" id="IPR036156">
    <property type="entry name" value="Beta-gal/glucu_dom_sf"/>
</dbReference>
<reference evidence="9 10" key="1">
    <citation type="submission" date="2020-03" db="EMBL/GenBank/DDBJ databases">
        <title>Genomic Encyclopedia of Type Strains, Phase IV (KMG-IV): sequencing the most valuable type-strain genomes for metagenomic binning, comparative biology and taxonomic classification.</title>
        <authorList>
            <person name="Goeker M."/>
        </authorList>
    </citation>
    <scope>NUCLEOTIDE SEQUENCE [LARGE SCALE GENOMIC DNA]</scope>
    <source>
        <strain evidence="9 10">DSM 105096</strain>
    </source>
</reference>
<evidence type="ECO:0000256" key="4">
    <source>
        <dbReference type="SAM" id="SignalP"/>
    </source>
</evidence>
<evidence type="ECO:0000259" key="8">
    <source>
        <dbReference type="Pfam" id="PF16355"/>
    </source>
</evidence>
<dbReference type="Gene3D" id="2.60.120.260">
    <property type="entry name" value="Galactose-binding domain-like"/>
    <property type="match status" value="1"/>
</dbReference>
<dbReference type="EC" id="3.2.1.23" evidence="9"/>
<evidence type="ECO:0000313" key="9">
    <source>
        <dbReference type="EMBL" id="NJC26887.1"/>
    </source>
</evidence>
<dbReference type="InterPro" id="IPR032311">
    <property type="entry name" value="DUF4982"/>
</dbReference>
<dbReference type="Pfam" id="PF02837">
    <property type="entry name" value="Glyco_hydro_2_N"/>
    <property type="match status" value="1"/>
</dbReference>
<dbReference type="InterPro" id="IPR013783">
    <property type="entry name" value="Ig-like_fold"/>
</dbReference>
<accession>A0ABX0XCF2</accession>
<organism evidence="9 10">
    <name type="scientific">Neolewinella antarctica</name>
    <dbReference type="NCBI Taxonomy" id="442734"/>
    <lineage>
        <taxon>Bacteria</taxon>
        <taxon>Pseudomonadati</taxon>
        <taxon>Bacteroidota</taxon>
        <taxon>Saprospiria</taxon>
        <taxon>Saprospirales</taxon>
        <taxon>Lewinellaceae</taxon>
        <taxon>Neolewinella</taxon>
    </lineage>
</organism>
<dbReference type="PANTHER" id="PTHR42732">
    <property type="entry name" value="BETA-GALACTOSIDASE"/>
    <property type="match status" value="1"/>
</dbReference>
<proteinExistence type="inferred from homology"/>
<keyword evidence="3 9" id="KW-0326">Glycosidase</keyword>
<dbReference type="SUPFAM" id="SSF49303">
    <property type="entry name" value="beta-Galactosidase/glucuronidase domain"/>
    <property type="match status" value="1"/>
</dbReference>
<dbReference type="PANTHER" id="PTHR42732:SF1">
    <property type="entry name" value="BETA-MANNOSIDASE"/>
    <property type="match status" value="1"/>
</dbReference>
<dbReference type="InterPro" id="IPR017853">
    <property type="entry name" value="GH"/>
</dbReference>
<dbReference type="RefSeq" id="WP_168037642.1">
    <property type="nucleotide sequence ID" value="NZ_JAATJH010000003.1"/>
</dbReference>
<evidence type="ECO:0000256" key="1">
    <source>
        <dbReference type="ARBA" id="ARBA00007401"/>
    </source>
</evidence>
<evidence type="ECO:0000259" key="5">
    <source>
        <dbReference type="Pfam" id="PF00703"/>
    </source>
</evidence>
<gene>
    <name evidence="9" type="ORF">GGR27_002397</name>
</gene>
<feature type="domain" description="DUF4982" evidence="8">
    <location>
        <begin position="635"/>
        <end position="697"/>
    </location>
</feature>
<dbReference type="GO" id="GO:0004565">
    <property type="term" value="F:beta-galactosidase activity"/>
    <property type="evidence" value="ECO:0007669"/>
    <property type="project" value="UniProtKB-EC"/>
</dbReference>
<sequence length="815" mass="92568">MKLFATLGLVVTCLVLQAGENNYDPAPGTIASRTLINLNDGWKYSENNTDNLVDLDGTTDWTEIDLPHTWNQWDAMDPVPGYRRDASWYQKELTIDEQADARYHLYFEGSNITTDVYVNGTRAGGHVGGYVGFEVDITDQVKPGQKNSISIRVDNSYNPHVIPSQKADFFIYGGITRDLWLKVLPATFIANVTVSTSSVNKDLARTQVKVSLNRKDLLGRNHTVRCQLKDTNGRVVGELEIDTRDLDDQGLIDLPELQSPALWSPESPNLYTVVTQLLDGDELLDKQTSTIGYRWYRFDPYGAFYLNDERLLLRGTHRHEEHAGYGAAMPNELHVRDVSMMKEMGVNFLRLGHYPQDPEVYRTCDELGIIVWDELPWCRGGLGDEEWQANTQRLLREQITQNYNHPSIFFWSLGNEIYWMPEFEDGGNEQRMNTFLTKLNNIAHDLDPGRQTAIRKYYAGAELVDVFSPSIWSGWYAGVYTNYRNTLQENQKKYKQFLHMEYGGSSHVGRHTETPITGTGSVSENDWAEVSNQVNVKNIAKGGDWTESYIVDLFDYHLSVSETLPGFAGNAQWAFKDFGTPLRPQNAIPYMNQKGLVDRAGKPKDAYYVYKSYWGKEPFAYIESHTWTHRRGPEGKLRNVPVFSNCDEVELVYNGQALGRKTRDIEQAPACGLNWDIDFKEGPNKLLANAYEDGQLVSTDTLTVFYDYQQPADPERVHLAYTTLDNGNMLVEATMVDEAGVRVYDYQEEMYFSLDGHGELMKNYGTPTGSQIIQMANGRAAIELIPATEGRAIIEARNQDFKGSYLVIDFANARK</sequence>
<dbReference type="EMBL" id="JAATJH010000003">
    <property type="protein sequence ID" value="NJC26887.1"/>
    <property type="molecule type" value="Genomic_DNA"/>
</dbReference>
<dbReference type="Pfam" id="PF00703">
    <property type="entry name" value="Glyco_hydro_2"/>
    <property type="match status" value="1"/>
</dbReference>
<protein>
    <submittedName>
        <fullName evidence="9">Beta-galactosidase</fullName>
        <ecNumber evidence="9">3.2.1.23</ecNumber>
    </submittedName>
</protein>
<dbReference type="Gene3D" id="3.20.20.80">
    <property type="entry name" value="Glycosidases"/>
    <property type="match status" value="1"/>
</dbReference>
<evidence type="ECO:0000256" key="2">
    <source>
        <dbReference type="ARBA" id="ARBA00022801"/>
    </source>
</evidence>
<dbReference type="InterPro" id="IPR051913">
    <property type="entry name" value="GH2_Domain-Containing"/>
</dbReference>
<feature type="domain" description="Glycoside hydrolase family 2 immunoglobulin-like beta-sandwich" evidence="5">
    <location>
        <begin position="187"/>
        <end position="294"/>
    </location>
</feature>
<evidence type="ECO:0000259" key="6">
    <source>
        <dbReference type="Pfam" id="PF02836"/>
    </source>
</evidence>
<dbReference type="InterPro" id="IPR008979">
    <property type="entry name" value="Galactose-bd-like_sf"/>
</dbReference>
<evidence type="ECO:0000256" key="3">
    <source>
        <dbReference type="ARBA" id="ARBA00023295"/>
    </source>
</evidence>
<keyword evidence="4" id="KW-0732">Signal</keyword>
<dbReference type="Gene3D" id="2.60.40.10">
    <property type="entry name" value="Immunoglobulins"/>
    <property type="match status" value="2"/>
</dbReference>
<evidence type="ECO:0000259" key="7">
    <source>
        <dbReference type="Pfam" id="PF02837"/>
    </source>
</evidence>
<comment type="caution">
    <text evidence="9">The sequence shown here is derived from an EMBL/GenBank/DDBJ whole genome shotgun (WGS) entry which is preliminary data.</text>
</comment>
<dbReference type="InterPro" id="IPR006103">
    <property type="entry name" value="Glyco_hydro_2_cat"/>
</dbReference>
<feature type="domain" description="Glycoside hydrolase family 2 catalytic" evidence="6">
    <location>
        <begin position="303"/>
        <end position="513"/>
    </location>
</feature>
<dbReference type="Proteomes" id="UP000770785">
    <property type="component" value="Unassembled WGS sequence"/>
</dbReference>
<feature type="domain" description="Glycosyl hydrolases family 2 sugar binding" evidence="7">
    <location>
        <begin position="83"/>
        <end position="184"/>
    </location>
</feature>
<name>A0ABX0XCF2_9BACT</name>
<feature type="chain" id="PRO_5047189944" evidence="4">
    <location>
        <begin position="19"/>
        <end position="815"/>
    </location>
</feature>
<dbReference type="InterPro" id="IPR006104">
    <property type="entry name" value="Glyco_hydro_2_N"/>
</dbReference>
<dbReference type="InterPro" id="IPR006101">
    <property type="entry name" value="Glyco_hydro_2"/>
</dbReference>
<dbReference type="PRINTS" id="PR00132">
    <property type="entry name" value="GLHYDRLASE2"/>
</dbReference>
<dbReference type="InterPro" id="IPR006102">
    <property type="entry name" value="Ig-like_GH2"/>
</dbReference>
<feature type="signal peptide" evidence="4">
    <location>
        <begin position="1"/>
        <end position="18"/>
    </location>
</feature>
<dbReference type="SUPFAM" id="SSF51445">
    <property type="entry name" value="(Trans)glycosidases"/>
    <property type="match status" value="1"/>
</dbReference>
<keyword evidence="2 9" id="KW-0378">Hydrolase</keyword>
<dbReference type="Pfam" id="PF16355">
    <property type="entry name" value="DUF4982"/>
    <property type="match status" value="1"/>
</dbReference>
<comment type="similarity">
    <text evidence="1">Belongs to the glycosyl hydrolase 2 family.</text>
</comment>
<dbReference type="Pfam" id="PF02836">
    <property type="entry name" value="Glyco_hydro_2_C"/>
    <property type="match status" value="1"/>
</dbReference>
<dbReference type="SUPFAM" id="SSF49785">
    <property type="entry name" value="Galactose-binding domain-like"/>
    <property type="match status" value="1"/>
</dbReference>
<keyword evidence="10" id="KW-1185">Reference proteome</keyword>
<evidence type="ECO:0000313" key="10">
    <source>
        <dbReference type="Proteomes" id="UP000770785"/>
    </source>
</evidence>